<dbReference type="GO" id="GO:0003712">
    <property type="term" value="F:transcription coregulator activity"/>
    <property type="evidence" value="ECO:0007669"/>
    <property type="project" value="InterPro"/>
</dbReference>
<dbReference type="GO" id="GO:0016592">
    <property type="term" value="C:mediator complex"/>
    <property type="evidence" value="ECO:0007669"/>
    <property type="project" value="InterPro"/>
</dbReference>
<dbReference type="VEuPathDB" id="CryptoDB:Vbra_10994"/>
<keyword evidence="2 5" id="KW-0805">Transcription regulation</keyword>
<accession>A0A0G4EAI4</accession>
<dbReference type="InterPro" id="IPR037212">
    <property type="entry name" value="Med7/Med21-like"/>
</dbReference>
<keyword evidence="3 5" id="KW-0804">Transcription</keyword>
<dbReference type="GO" id="GO:0006357">
    <property type="term" value="P:regulation of transcription by RNA polymerase II"/>
    <property type="evidence" value="ECO:0007669"/>
    <property type="project" value="InterPro"/>
</dbReference>
<dbReference type="SUPFAM" id="SSF140718">
    <property type="entry name" value="Mediator hinge subcomplex-like"/>
    <property type="match status" value="1"/>
</dbReference>
<dbReference type="Pfam" id="PF05983">
    <property type="entry name" value="Med7"/>
    <property type="match status" value="1"/>
</dbReference>
<evidence type="ECO:0000313" key="6">
    <source>
        <dbReference type="EMBL" id="CEL92268.1"/>
    </source>
</evidence>
<dbReference type="InterPro" id="IPR009244">
    <property type="entry name" value="Mediatior_Med7"/>
</dbReference>
<reference evidence="6 7" key="1">
    <citation type="submission" date="2014-11" db="EMBL/GenBank/DDBJ databases">
        <authorList>
            <person name="Zhu J."/>
            <person name="Qi W."/>
            <person name="Song R."/>
        </authorList>
    </citation>
    <scope>NUCLEOTIDE SEQUENCE [LARGE SCALE GENOMIC DNA]</scope>
</reference>
<dbReference type="EMBL" id="CDMY01000061">
    <property type="protein sequence ID" value="CEL92268.1"/>
    <property type="molecule type" value="Genomic_DNA"/>
</dbReference>
<dbReference type="Proteomes" id="UP000041254">
    <property type="component" value="Unassembled WGS sequence"/>
</dbReference>
<protein>
    <recommendedName>
        <fullName evidence="5">Mediator of RNA polymerase II transcription subunit 7</fullName>
    </recommendedName>
</protein>
<sequence>MEDSHTHGEPLYADAYPPPPIHYKIFHSSIDALPPPASVDPFWAFGQVFTTTFSPPPPLDSVTNMLSDAPDADLREEMRRLVDMLPDEIRAMLDALVEGKGRHNARFDNVFRILQNLASATSRLQRAMVCEEVVRTLRREVEYKRALVDRLKGAVDDARCVLGGVEGGGEEETVKAADEGMKEERL</sequence>
<organism evidence="6 7">
    <name type="scientific">Vitrella brassicaformis (strain CCMP3155)</name>
    <dbReference type="NCBI Taxonomy" id="1169540"/>
    <lineage>
        <taxon>Eukaryota</taxon>
        <taxon>Sar</taxon>
        <taxon>Alveolata</taxon>
        <taxon>Colpodellida</taxon>
        <taxon>Vitrellaceae</taxon>
        <taxon>Vitrella</taxon>
    </lineage>
</organism>
<name>A0A0G4EAI4_VITBC</name>
<comment type="similarity">
    <text evidence="5">Belongs to the Mediator complex subunit 7 family.</text>
</comment>
<keyword evidence="7" id="KW-1185">Reference proteome</keyword>
<dbReference type="InParanoid" id="A0A0G4EAI4"/>
<dbReference type="OMA" id="HRIWQGR"/>
<evidence type="ECO:0000256" key="2">
    <source>
        <dbReference type="ARBA" id="ARBA00023015"/>
    </source>
</evidence>
<dbReference type="AlphaFoldDB" id="A0A0G4EAI4"/>
<gene>
    <name evidence="6" type="ORF">Vbra_10994</name>
</gene>
<keyword evidence="4 5" id="KW-0539">Nucleus</keyword>
<keyword evidence="5" id="KW-0010">Activator</keyword>
<comment type="function">
    <text evidence="5">Component of the Mediator complex, a coactivator involved in the regulated transcription of nearly all RNA polymerase II-dependent genes. Mediator functions as a bridge to convey information from gene-specific regulatory proteins to the basal RNA polymerase II transcription machinery.</text>
</comment>
<proteinExistence type="inferred from homology"/>
<evidence type="ECO:0000256" key="4">
    <source>
        <dbReference type="ARBA" id="ARBA00023242"/>
    </source>
</evidence>
<evidence type="ECO:0000256" key="5">
    <source>
        <dbReference type="RuleBase" id="RU364060"/>
    </source>
</evidence>
<comment type="subunit">
    <text evidence="5">Component of the Mediator complex.</text>
</comment>
<evidence type="ECO:0000313" key="7">
    <source>
        <dbReference type="Proteomes" id="UP000041254"/>
    </source>
</evidence>
<evidence type="ECO:0000256" key="1">
    <source>
        <dbReference type="ARBA" id="ARBA00004123"/>
    </source>
</evidence>
<evidence type="ECO:0000256" key="3">
    <source>
        <dbReference type="ARBA" id="ARBA00023163"/>
    </source>
</evidence>
<comment type="subcellular location">
    <subcellularLocation>
        <location evidence="1 5">Nucleus</location>
    </subcellularLocation>
</comment>